<evidence type="ECO:0000313" key="1">
    <source>
        <dbReference type="EMBL" id="QWS32727.1"/>
    </source>
</evidence>
<organism evidence="1 2">
    <name type="scientific">Curtobacterium aetherium</name>
    <dbReference type="NCBI Taxonomy" id="2841594"/>
    <lineage>
        <taxon>Bacteria</taxon>
        <taxon>Bacillati</taxon>
        <taxon>Actinomycetota</taxon>
        <taxon>Actinomycetes</taxon>
        <taxon>Micrococcales</taxon>
        <taxon>Microbacteriaceae</taxon>
        <taxon>Curtobacterium</taxon>
    </lineage>
</organism>
<dbReference type="Proteomes" id="UP000681794">
    <property type="component" value="Chromosome"/>
</dbReference>
<gene>
    <name evidence="1" type="ORF">KM842_10610</name>
</gene>
<sequence length="407" mass="44189">MSSIGRQTSPARNKELPAVLENSLYALLLVSGASSLPLLGRFSPLPVTVLLDVWLVFFLTWMLLAGRTRSIGLIAALSLYLLSRVIPAILFNAPVDDFLQAYRWLLYLIIFATAMGRTWGSTRTLWRVTLSLLIMAIVKSAATLILLGRGQRPGLLLENNFELALFAGLIIVCYPHLGRARWLSVVALGALTVMDESRSGSVAFVIVAVYAVGQAKAANLFLRYLLALALPAFAFVAILIFEARARSSSGIDRLNFLRVFLENTSDWSVIQWLFGTTPITPLDPASCLQLSYYESLFSSRGDGTCYSVILHAFNLRVVYDAGLVGLALAVIVTWIAMRKSGTATSTALALSAIALTNGLSVSGLNSPYVALPIILAITLSRREGREGETPDQIGLPHSIRGRDGSIR</sequence>
<dbReference type="EMBL" id="CP076544">
    <property type="protein sequence ID" value="QWS32727.1"/>
    <property type="molecule type" value="Genomic_DNA"/>
</dbReference>
<protein>
    <submittedName>
        <fullName evidence="1">Uncharacterized protein</fullName>
    </submittedName>
</protein>
<evidence type="ECO:0000313" key="2">
    <source>
        <dbReference type="Proteomes" id="UP000681794"/>
    </source>
</evidence>
<proteinExistence type="predicted"/>
<keyword evidence="2" id="KW-1185">Reference proteome</keyword>
<reference evidence="1" key="1">
    <citation type="submission" date="2021-06" db="EMBL/GenBank/DDBJ databases">
        <authorList>
            <person name="Ellington A.J."/>
            <person name="Bryan N.C."/>
            <person name="Christner B.C."/>
            <person name="Reisch C.R."/>
        </authorList>
    </citation>
    <scope>NUCLEOTIDE SEQUENCE</scope>
    <source>
        <strain evidence="1">L6-1</strain>
    </source>
</reference>
<name>A0ACD1E1A1_9MICO</name>
<accession>A0ACD1E1A1</accession>